<evidence type="ECO:0000313" key="7">
    <source>
        <dbReference type="Proteomes" id="UP000559027"/>
    </source>
</evidence>
<name>A0A8H5FUH6_9AGAR</name>
<keyword evidence="5" id="KW-0732">Signal</keyword>
<sequence length="532" mass="59834">MYNLTTVLAALRLSQSLVNPSPGTTNEITTEHRFLEHSAVKGASKGHTQNCIVDPYNAPVQAPAFLPFDQTEANVFRYRQQQGVNLGSWFVHEQWMTPSLFECAKAPKFQKSTLHQVGEAWMELGLCLNGIGIRSSQRTTSVISRFVVGTPFEPYVEVYKNAWPRFLRAIRQAADVGIAFRDSDGQTNFFNSYDYQWKTIEALKFIVQQLGQITNSNSYVSIRTDCRADTQATDAIRQLSWYGQRLPIYIHDGFDLNRFVPYINNRQDFVIQDHHSYFVFTEDDSRKPSTQHTKDVKGGIADAFWSTAYGERRNLVIGEWSCALTDDSLKNQKDKILARKEFCTAQMQVYTNVTAGWMFWSFKNEQCDFDPGWCLQHAIGTVLPSSFYSYGDITNSYQAQDTSAKARRMDYPTHGETTLILSQPSDGGRHPQRINGGSPGTGAVTGISPTGSRNDDSSPRRKGFDDGFLTAKVFAIYGASKLGFTEQYVNEAFEMALSRGVVSSGSDQEYRTGFWLGLNYGESKVVEAIKST</sequence>
<dbReference type="OrthoDB" id="1887033at2759"/>
<accession>A0A8H5FUH6</accession>
<keyword evidence="7" id="KW-1185">Reference proteome</keyword>
<dbReference type="GO" id="GO:0009986">
    <property type="term" value="C:cell surface"/>
    <property type="evidence" value="ECO:0007669"/>
    <property type="project" value="TreeGrafter"/>
</dbReference>
<evidence type="ECO:0000256" key="4">
    <source>
        <dbReference type="SAM" id="MobiDB-lite"/>
    </source>
</evidence>
<evidence type="ECO:0000256" key="1">
    <source>
        <dbReference type="ARBA" id="ARBA00005641"/>
    </source>
</evidence>
<gene>
    <name evidence="6" type="ORF">D9756_009035</name>
</gene>
<dbReference type="GO" id="GO:0005576">
    <property type="term" value="C:extracellular region"/>
    <property type="evidence" value="ECO:0007669"/>
    <property type="project" value="TreeGrafter"/>
</dbReference>
<evidence type="ECO:0000256" key="3">
    <source>
        <dbReference type="ARBA" id="ARBA00023295"/>
    </source>
</evidence>
<dbReference type="GO" id="GO:0009251">
    <property type="term" value="P:glucan catabolic process"/>
    <property type="evidence" value="ECO:0007669"/>
    <property type="project" value="TreeGrafter"/>
</dbReference>
<organism evidence="6 7">
    <name type="scientific">Leucocoprinus leucothites</name>
    <dbReference type="NCBI Taxonomy" id="201217"/>
    <lineage>
        <taxon>Eukaryota</taxon>
        <taxon>Fungi</taxon>
        <taxon>Dikarya</taxon>
        <taxon>Basidiomycota</taxon>
        <taxon>Agaricomycotina</taxon>
        <taxon>Agaricomycetes</taxon>
        <taxon>Agaricomycetidae</taxon>
        <taxon>Agaricales</taxon>
        <taxon>Agaricineae</taxon>
        <taxon>Agaricaceae</taxon>
        <taxon>Leucocoprinus</taxon>
    </lineage>
</organism>
<feature type="compositionally biased region" description="Basic and acidic residues" evidence="4">
    <location>
        <begin position="453"/>
        <end position="462"/>
    </location>
</feature>
<feature type="region of interest" description="Disordered" evidence="4">
    <location>
        <begin position="419"/>
        <end position="462"/>
    </location>
</feature>
<dbReference type="PANTHER" id="PTHR31297">
    <property type="entry name" value="GLUCAN ENDO-1,6-BETA-GLUCOSIDASE B"/>
    <property type="match status" value="1"/>
</dbReference>
<keyword evidence="2" id="KW-0378">Hydrolase</keyword>
<protein>
    <recommendedName>
        <fullName evidence="8">Glycoside hydrolase family 5 protein</fullName>
    </recommendedName>
</protein>
<proteinExistence type="inferred from homology"/>
<dbReference type="GO" id="GO:0046557">
    <property type="term" value="F:glucan endo-1,6-beta-glucosidase activity"/>
    <property type="evidence" value="ECO:0007669"/>
    <property type="project" value="TreeGrafter"/>
</dbReference>
<dbReference type="PANTHER" id="PTHR31297:SF43">
    <property type="entry name" value="GLUCAN 1,3-BETA-GLUCOSIDASE 3"/>
    <property type="match status" value="1"/>
</dbReference>
<evidence type="ECO:0000313" key="6">
    <source>
        <dbReference type="EMBL" id="KAF5349484.1"/>
    </source>
</evidence>
<dbReference type="InterPro" id="IPR017853">
    <property type="entry name" value="GH"/>
</dbReference>
<evidence type="ECO:0000256" key="2">
    <source>
        <dbReference type="ARBA" id="ARBA00022801"/>
    </source>
</evidence>
<dbReference type="InterPro" id="IPR050386">
    <property type="entry name" value="Glycosyl_hydrolase_5"/>
</dbReference>
<dbReference type="AlphaFoldDB" id="A0A8H5FUH6"/>
<feature type="signal peptide" evidence="5">
    <location>
        <begin position="1"/>
        <end position="16"/>
    </location>
</feature>
<comment type="similarity">
    <text evidence="1">Belongs to the glycosyl hydrolase 5 (cellulase A) family.</text>
</comment>
<dbReference type="EMBL" id="JAACJO010000016">
    <property type="protein sequence ID" value="KAF5349484.1"/>
    <property type="molecule type" value="Genomic_DNA"/>
</dbReference>
<dbReference type="Proteomes" id="UP000559027">
    <property type="component" value="Unassembled WGS sequence"/>
</dbReference>
<dbReference type="SUPFAM" id="SSF51445">
    <property type="entry name" value="(Trans)glycosidases"/>
    <property type="match status" value="1"/>
</dbReference>
<evidence type="ECO:0008006" key="8">
    <source>
        <dbReference type="Google" id="ProtNLM"/>
    </source>
</evidence>
<keyword evidence="3" id="KW-0326">Glycosidase</keyword>
<reference evidence="6 7" key="1">
    <citation type="journal article" date="2020" name="ISME J.">
        <title>Uncovering the hidden diversity of litter-decomposition mechanisms in mushroom-forming fungi.</title>
        <authorList>
            <person name="Floudas D."/>
            <person name="Bentzer J."/>
            <person name="Ahren D."/>
            <person name="Johansson T."/>
            <person name="Persson P."/>
            <person name="Tunlid A."/>
        </authorList>
    </citation>
    <scope>NUCLEOTIDE SEQUENCE [LARGE SCALE GENOMIC DNA]</scope>
    <source>
        <strain evidence="6 7">CBS 146.42</strain>
    </source>
</reference>
<evidence type="ECO:0000256" key="5">
    <source>
        <dbReference type="SAM" id="SignalP"/>
    </source>
</evidence>
<dbReference type="Gene3D" id="3.20.20.80">
    <property type="entry name" value="Glycosidases"/>
    <property type="match status" value="2"/>
</dbReference>
<comment type="caution">
    <text evidence="6">The sequence shown here is derived from an EMBL/GenBank/DDBJ whole genome shotgun (WGS) entry which is preliminary data.</text>
</comment>
<feature type="chain" id="PRO_5034292919" description="Glycoside hydrolase family 5 protein" evidence="5">
    <location>
        <begin position="17"/>
        <end position="532"/>
    </location>
</feature>